<feature type="transmembrane region" description="Helical" evidence="7">
    <location>
        <begin position="311"/>
        <end position="333"/>
    </location>
</feature>
<name>A0A1H5XK14_9HYPH</name>
<dbReference type="RefSeq" id="WP_244595514.1">
    <property type="nucleotide sequence ID" value="NZ_FNUY01000003.1"/>
</dbReference>
<sequence length="439" mass="46018">MSGFSLAVTGFAGLLALMALRLPIGLAMMLVGSLGYIQLNGLDPFLNYIRTTPYQIFANYTLSVIPLFVLMGAFAERSGLAGDLFKAASAVVGHRRGGLGMALIGACTGFGAICGSSVATTATFARAALPEIRRYRYDPGFSCGVVAVGGTLGILIPPSVILVVYAISTEQNIAKLFKAALIPGLMAAAMYCITIAIMTRLNPALGPAQKRIAWPDRVRPLLGILPAMAVAFIVVGGIYGGVFTPTEGASVGAFIMLLIGVGRRTLGLQGIGQAILQTAEISAMIFAILLGAEVFNAFLALTQVPTAAAEMIAASGWAPYTVLIGLLAFYIVLGGVMDELAMILLTLPVFFPIVTALDFGMPVDDIAIWFGILVLIVVGIGMTCPPIGLNVFVVASLARDVPVTRIYRGVLPFVLSDVIRLGIVVAFPVLTLYLVKLLE</sequence>
<keyword evidence="7" id="KW-0813">Transport</keyword>
<feature type="transmembrane region" description="Helical" evidence="7">
    <location>
        <begin position="366"/>
        <end position="398"/>
    </location>
</feature>
<reference evidence="9 10" key="1">
    <citation type="submission" date="2016-10" db="EMBL/GenBank/DDBJ databases">
        <authorList>
            <person name="de Groot N.N."/>
        </authorList>
    </citation>
    <scope>NUCLEOTIDE SEQUENCE [LARGE SCALE GENOMIC DNA]</scope>
    <source>
        <strain evidence="9 10">DSM 26656</strain>
    </source>
</reference>
<dbReference type="NCBIfam" id="TIGR00786">
    <property type="entry name" value="dctM"/>
    <property type="match status" value="1"/>
</dbReference>
<feature type="domain" description="TRAP C4-dicarboxylate transport system permease DctM subunit" evidence="8">
    <location>
        <begin position="11"/>
        <end position="428"/>
    </location>
</feature>
<dbReference type="Proteomes" id="UP000236743">
    <property type="component" value="Unassembled WGS sequence"/>
</dbReference>
<evidence type="ECO:0000256" key="6">
    <source>
        <dbReference type="ARBA" id="ARBA00023136"/>
    </source>
</evidence>
<feature type="transmembrane region" description="Helical" evidence="7">
    <location>
        <begin position="57"/>
        <end position="75"/>
    </location>
</feature>
<proteinExistence type="inferred from homology"/>
<dbReference type="GO" id="GO:0005886">
    <property type="term" value="C:plasma membrane"/>
    <property type="evidence" value="ECO:0007669"/>
    <property type="project" value="UniProtKB-SubCell"/>
</dbReference>
<comment type="subunit">
    <text evidence="7">The complex comprises the extracytoplasmic solute receptor protein and the two transmembrane proteins.</text>
</comment>
<evidence type="ECO:0000256" key="2">
    <source>
        <dbReference type="ARBA" id="ARBA00022475"/>
    </source>
</evidence>
<keyword evidence="6 7" id="KW-0472">Membrane</keyword>
<dbReference type="InterPro" id="IPR004681">
    <property type="entry name" value="TRAP_DctM"/>
</dbReference>
<keyword evidence="3 7" id="KW-0997">Cell inner membrane</keyword>
<dbReference type="PANTHER" id="PTHR33362:SF5">
    <property type="entry name" value="C4-DICARBOXYLATE TRAP TRANSPORTER LARGE PERMEASE PROTEIN DCTM"/>
    <property type="match status" value="1"/>
</dbReference>
<evidence type="ECO:0000313" key="9">
    <source>
        <dbReference type="EMBL" id="SEG12124.1"/>
    </source>
</evidence>
<evidence type="ECO:0000256" key="3">
    <source>
        <dbReference type="ARBA" id="ARBA00022519"/>
    </source>
</evidence>
<evidence type="ECO:0000256" key="7">
    <source>
        <dbReference type="RuleBase" id="RU369079"/>
    </source>
</evidence>
<comment type="function">
    <text evidence="7">Part of the tripartite ATP-independent periplasmic (TRAP) transport system.</text>
</comment>
<dbReference type="Pfam" id="PF06808">
    <property type="entry name" value="DctM"/>
    <property type="match status" value="1"/>
</dbReference>
<keyword evidence="10" id="KW-1185">Reference proteome</keyword>
<comment type="subcellular location">
    <subcellularLocation>
        <location evidence="1 7">Cell inner membrane</location>
        <topology evidence="1 7">Multi-pass membrane protein</topology>
    </subcellularLocation>
</comment>
<dbReference type="InterPro" id="IPR010656">
    <property type="entry name" value="DctM"/>
</dbReference>
<organism evidence="9 10">
    <name type="scientific">Bosea lathyri</name>
    <dbReference type="NCBI Taxonomy" id="1036778"/>
    <lineage>
        <taxon>Bacteria</taxon>
        <taxon>Pseudomonadati</taxon>
        <taxon>Pseudomonadota</taxon>
        <taxon>Alphaproteobacteria</taxon>
        <taxon>Hyphomicrobiales</taxon>
        <taxon>Boseaceae</taxon>
        <taxon>Bosea</taxon>
    </lineage>
</organism>
<accession>A0A1H5XK14</accession>
<comment type="similarity">
    <text evidence="7">Belongs to the TRAP transporter large permease family.</text>
</comment>
<dbReference type="EMBL" id="FNUY01000003">
    <property type="protein sequence ID" value="SEG12124.1"/>
    <property type="molecule type" value="Genomic_DNA"/>
</dbReference>
<keyword evidence="2" id="KW-1003">Cell membrane</keyword>
<dbReference type="PANTHER" id="PTHR33362">
    <property type="entry name" value="SIALIC ACID TRAP TRANSPORTER PERMEASE PROTEIN SIAT-RELATED"/>
    <property type="match status" value="1"/>
</dbReference>
<keyword evidence="4 7" id="KW-0812">Transmembrane</keyword>
<feature type="transmembrane region" description="Helical" evidence="7">
    <location>
        <begin position="102"/>
        <end position="129"/>
    </location>
</feature>
<feature type="transmembrane region" description="Helical" evidence="7">
    <location>
        <begin position="340"/>
        <end position="360"/>
    </location>
</feature>
<keyword evidence="5 7" id="KW-1133">Transmembrane helix</keyword>
<gene>
    <name evidence="9" type="ORF">SAMN04488115_103279</name>
</gene>
<dbReference type="GO" id="GO:0022857">
    <property type="term" value="F:transmembrane transporter activity"/>
    <property type="evidence" value="ECO:0007669"/>
    <property type="project" value="UniProtKB-UniRule"/>
</dbReference>
<feature type="transmembrane region" description="Helical" evidence="7">
    <location>
        <begin position="410"/>
        <end position="435"/>
    </location>
</feature>
<dbReference type="AlphaFoldDB" id="A0A1H5XK14"/>
<feature type="transmembrane region" description="Helical" evidence="7">
    <location>
        <begin position="248"/>
        <end position="266"/>
    </location>
</feature>
<feature type="transmembrane region" description="Helical" evidence="7">
    <location>
        <begin position="141"/>
        <end position="167"/>
    </location>
</feature>
<feature type="transmembrane region" description="Helical" evidence="7">
    <location>
        <begin position="179"/>
        <end position="199"/>
    </location>
</feature>
<dbReference type="PIRSF" id="PIRSF006066">
    <property type="entry name" value="HI0050"/>
    <property type="match status" value="1"/>
</dbReference>
<evidence type="ECO:0000259" key="8">
    <source>
        <dbReference type="Pfam" id="PF06808"/>
    </source>
</evidence>
<evidence type="ECO:0000256" key="1">
    <source>
        <dbReference type="ARBA" id="ARBA00004429"/>
    </source>
</evidence>
<feature type="transmembrane region" description="Helical" evidence="7">
    <location>
        <begin position="278"/>
        <end position="299"/>
    </location>
</feature>
<feature type="transmembrane region" description="Helical" evidence="7">
    <location>
        <begin position="12"/>
        <end position="37"/>
    </location>
</feature>
<evidence type="ECO:0000313" key="10">
    <source>
        <dbReference type="Proteomes" id="UP000236743"/>
    </source>
</evidence>
<evidence type="ECO:0000256" key="5">
    <source>
        <dbReference type="ARBA" id="ARBA00022989"/>
    </source>
</evidence>
<evidence type="ECO:0000256" key="4">
    <source>
        <dbReference type="ARBA" id="ARBA00022692"/>
    </source>
</evidence>
<protein>
    <recommendedName>
        <fullName evidence="7">TRAP transporter large permease protein</fullName>
    </recommendedName>
</protein>
<feature type="transmembrane region" description="Helical" evidence="7">
    <location>
        <begin position="220"/>
        <end position="242"/>
    </location>
</feature>